<name>A0A1I7Y8U7_9BILA</name>
<keyword evidence="1" id="KW-1185">Reference proteome</keyword>
<proteinExistence type="predicted"/>
<protein>
    <submittedName>
        <fullName evidence="2">Uncharacterized protein</fullName>
    </submittedName>
</protein>
<dbReference type="WBParaSite" id="L893_g13848.t1">
    <property type="protein sequence ID" value="L893_g13848.t1"/>
    <property type="gene ID" value="L893_g13848"/>
</dbReference>
<dbReference type="Proteomes" id="UP000095287">
    <property type="component" value="Unplaced"/>
</dbReference>
<dbReference type="AlphaFoldDB" id="A0A1I7Y8U7"/>
<organism evidence="1 2">
    <name type="scientific">Steinernema glaseri</name>
    <dbReference type="NCBI Taxonomy" id="37863"/>
    <lineage>
        <taxon>Eukaryota</taxon>
        <taxon>Metazoa</taxon>
        <taxon>Ecdysozoa</taxon>
        <taxon>Nematoda</taxon>
        <taxon>Chromadorea</taxon>
        <taxon>Rhabditida</taxon>
        <taxon>Tylenchina</taxon>
        <taxon>Panagrolaimomorpha</taxon>
        <taxon>Strongyloidoidea</taxon>
        <taxon>Steinernematidae</taxon>
        <taxon>Steinernema</taxon>
    </lineage>
</organism>
<evidence type="ECO:0000313" key="1">
    <source>
        <dbReference type="Proteomes" id="UP000095287"/>
    </source>
</evidence>
<sequence>MGDYKEQKRALAEAGPPARIDLGVFNNEQSTSLVTNQTLDDDDRPPPYPGVAPREFLALVILTIKCTNYSINFIGGLPRTDLGFWIPF</sequence>
<reference evidence="2" key="1">
    <citation type="submission" date="2016-11" db="UniProtKB">
        <authorList>
            <consortium name="WormBaseParasite"/>
        </authorList>
    </citation>
    <scope>IDENTIFICATION</scope>
</reference>
<evidence type="ECO:0000313" key="2">
    <source>
        <dbReference type="WBParaSite" id="L893_g13848.t1"/>
    </source>
</evidence>
<accession>A0A1I7Y8U7</accession>